<gene>
    <name evidence="1" type="ORF">ALECFALPRED_008533</name>
</gene>
<accession>A0A8H3J425</accession>
<evidence type="ECO:0000313" key="1">
    <source>
        <dbReference type="EMBL" id="CAF9940375.1"/>
    </source>
</evidence>
<sequence>MVQIRSTIAQQTCDMEVPEDEIILIAEGWMKFRNGHWGKIMDVLICHRKFDLQDSVGLGDELAAAIDRKYGDLNYGDLRWFDPHSKYNPSFLRHHGNDDLEDNARGIHYADDLYAADNNKILQGTDEFDYLKRRVLRYRKVFIPSFDDTEWNEPIQKTRKKRAETASSNAIHSGMRKRSRFAWDTDARSRHFRSLQARLPPRNRLLLHPKCGLISDPKWSQTKSVFPFGVYEAKGWAGDYKEARRQACAGTHRFLNILDLLARGPGTTAEPMKYQTERSHDFQVFVFTSYGAHWHVLVGIKQLRLPEQHGGVEGMSNDVTEDLERLHPDRTRGAWELLVLVDQIRRWAVTPFRDSVIQHLKGVA</sequence>
<comment type="caution">
    <text evidence="1">The sequence shown here is derived from an EMBL/GenBank/DDBJ whole genome shotgun (WGS) entry which is preliminary data.</text>
</comment>
<protein>
    <submittedName>
        <fullName evidence="1">Uncharacterized protein</fullName>
    </submittedName>
</protein>
<dbReference type="Proteomes" id="UP000664203">
    <property type="component" value="Unassembled WGS sequence"/>
</dbReference>
<proteinExistence type="predicted"/>
<name>A0A8H3J425_9LECA</name>
<dbReference type="AlphaFoldDB" id="A0A8H3J425"/>
<dbReference type="OrthoDB" id="191139at2759"/>
<reference evidence="1" key="1">
    <citation type="submission" date="2021-03" db="EMBL/GenBank/DDBJ databases">
        <authorList>
            <person name="Tagirdzhanova G."/>
        </authorList>
    </citation>
    <scope>NUCLEOTIDE SEQUENCE</scope>
</reference>
<organism evidence="1 2">
    <name type="scientific">Alectoria fallacina</name>
    <dbReference type="NCBI Taxonomy" id="1903189"/>
    <lineage>
        <taxon>Eukaryota</taxon>
        <taxon>Fungi</taxon>
        <taxon>Dikarya</taxon>
        <taxon>Ascomycota</taxon>
        <taxon>Pezizomycotina</taxon>
        <taxon>Lecanoromycetes</taxon>
        <taxon>OSLEUM clade</taxon>
        <taxon>Lecanoromycetidae</taxon>
        <taxon>Lecanorales</taxon>
        <taxon>Lecanorineae</taxon>
        <taxon>Parmeliaceae</taxon>
        <taxon>Alectoria</taxon>
    </lineage>
</organism>
<dbReference type="EMBL" id="CAJPDR010000599">
    <property type="protein sequence ID" value="CAF9940375.1"/>
    <property type="molecule type" value="Genomic_DNA"/>
</dbReference>
<keyword evidence="2" id="KW-1185">Reference proteome</keyword>
<evidence type="ECO:0000313" key="2">
    <source>
        <dbReference type="Proteomes" id="UP000664203"/>
    </source>
</evidence>